<comment type="caution">
    <text evidence="2">The sequence shown here is derived from an EMBL/GenBank/DDBJ whole genome shotgun (WGS) entry which is preliminary data.</text>
</comment>
<proteinExistence type="predicted"/>
<evidence type="ECO:0000313" key="2">
    <source>
        <dbReference type="EMBL" id="MBB4232558.1"/>
    </source>
</evidence>
<dbReference type="Proteomes" id="UP000551353">
    <property type="component" value="Unassembled WGS sequence"/>
</dbReference>
<organism evidence="2 3">
    <name type="scientific">Rhizobium mongolense</name>
    <dbReference type="NCBI Taxonomy" id="57676"/>
    <lineage>
        <taxon>Bacteria</taxon>
        <taxon>Pseudomonadati</taxon>
        <taxon>Pseudomonadota</taxon>
        <taxon>Alphaproteobacteria</taxon>
        <taxon>Hyphomicrobiales</taxon>
        <taxon>Rhizobiaceae</taxon>
        <taxon>Rhizobium/Agrobacterium group</taxon>
        <taxon>Rhizobium</taxon>
    </lineage>
</organism>
<sequence>MRQNPVGEPAATASTRGADLGKPATEGGGLRQIGDLAEEVQLPAL</sequence>
<reference evidence="2 3" key="1">
    <citation type="submission" date="2020-08" db="EMBL/GenBank/DDBJ databases">
        <title>Genomic Encyclopedia of Type Strains, Phase IV (KMG-V): Genome sequencing to study the core and pangenomes of soil and plant-associated prokaryotes.</title>
        <authorList>
            <person name="Whitman W."/>
        </authorList>
    </citation>
    <scope>NUCLEOTIDE SEQUENCE [LARGE SCALE GENOMIC DNA]</scope>
    <source>
        <strain evidence="2 3">SEMIA 4087</strain>
    </source>
</reference>
<evidence type="ECO:0000313" key="3">
    <source>
        <dbReference type="Proteomes" id="UP000551353"/>
    </source>
</evidence>
<name>A0ABR6IXS3_9HYPH</name>
<gene>
    <name evidence="2" type="ORF">GGD56_006455</name>
</gene>
<protein>
    <submittedName>
        <fullName evidence="2">Uncharacterized protein</fullName>
    </submittedName>
</protein>
<dbReference type="RefSeq" id="WP_022718970.1">
    <property type="nucleotide sequence ID" value="NZ_JACIFX010000014.1"/>
</dbReference>
<feature type="region of interest" description="Disordered" evidence="1">
    <location>
        <begin position="1"/>
        <end position="45"/>
    </location>
</feature>
<dbReference type="EMBL" id="JACIFX010000014">
    <property type="protein sequence ID" value="MBB4232558.1"/>
    <property type="molecule type" value="Genomic_DNA"/>
</dbReference>
<evidence type="ECO:0000256" key="1">
    <source>
        <dbReference type="SAM" id="MobiDB-lite"/>
    </source>
</evidence>
<accession>A0ABR6IXS3</accession>
<keyword evidence="3" id="KW-1185">Reference proteome</keyword>